<feature type="compositionally biased region" description="Polar residues" evidence="1">
    <location>
        <begin position="1"/>
        <end position="40"/>
    </location>
</feature>
<dbReference type="RefSeq" id="XP_067166375.1">
    <property type="nucleotide sequence ID" value="XM_067310274.1"/>
</dbReference>
<accession>A0ABM4FN42</accession>
<feature type="region of interest" description="Disordered" evidence="1">
    <location>
        <begin position="196"/>
        <end position="219"/>
    </location>
</feature>
<dbReference type="Proteomes" id="UP001652627">
    <property type="component" value="Chromosome 23"/>
</dbReference>
<reference evidence="3" key="1">
    <citation type="submission" date="2025-08" db="UniProtKB">
        <authorList>
            <consortium name="RefSeq"/>
        </authorList>
    </citation>
    <scope>IDENTIFICATION</scope>
    <source>
        <tissue evidence="3">Blood</tissue>
    </source>
</reference>
<gene>
    <name evidence="3" type="primary">LOC136994053</name>
</gene>
<evidence type="ECO:0000313" key="2">
    <source>
        <dbReference type="Proteomes" id="UP001652627"/>
    </source>
</evidence>
<organism evidence="2 3">
    <name type="scientific">Apteryx mantelli</name>
    <name type="common">North Island brown kiwi</name>
    <dbReference type="NCBI Taxonomy" id="2696672"/>
    <lineage>
        <taxon>Eukaryota</taxon>
        <taxon>Metazoa</taxon>
        <taxon>Chordata</taxon>
        <taxon>Craniata</taxon>
        <taxon>Vertebrata</taxon>
        <taxon>Euteleostomi</taxon>
        <taxon>Archelosauria</taxon>
        <taxon>Archosauria</taxon>
        <taxon>Dinosauria</taxon>
        <taxon>Saurischia</taxon>
        <taxon>Theropoda</taxon>
        <taxon>Coelurosauria</taxon>
        <taxon>Aves</taxon>
        <taxon>Palaeognathae</taxon>
        <taxon>Apterygiformes</taxon>
        <taxon>Apterygidae</taxon>
        <taxon>Apteryx</taxon>
    </lineage>
</organism>
<dbReference type="GeneID" id="136994053"/>
<proteinExistence type="predicted"/>
<sequence length="333" mass="36704">MQSEPGILPSTSFCHMPSATLSSGQQSPELEPDSQSSNEGLLNIGKGKTAGRPSDVSDSSRRFAGMWPNKLRPLLVSKFSRPCQILTDVEKILGKGPSFTSFDVDIHQDQDTSVEMQDRLCLDSSDSQSDDLEVRPSVQSFCVPKKACFQDLENVKTLLEVPADKILLFGKEKLKEKWKMKEVIGESVCVPDDDLLVREKSTGPGGDEGRSPGLLRDYEKGPSPESVCVNFMMDFCGKYTAQKSNGAEVPKEVKKGDGRTNLAPRVWGEEFTEDSKVPPVCLCQMFDCQGSKSAHQHMEVELTQTRKTAENYGKMEVSEGEGRDEIGLQKSPL</sequence>
<evidence type="ECO:0000256" key="1">
    <source>
        <dbReference type="SAM" id="MobiDB-lite"/>
    </source>
</evidence>
<feature type="region of interest" description="Disordered" evidence="1">
    <location>
        <begin position="1"/>
        <end position="62"/>
    </location>
</feature>
<feature type="compositionally biased region" description="Basic and acidic residues" evidence="1">
    <location>
        <begin position="316"/>
        <end position="327"/>
    </location>
</feature>
<evidence type="ECO:0000313" key="3">
    <source>
        <dbReference type="RefSeq" id="XP_067166375.1"/>
    </source>
</evidence>
<name>A0ABM4FN42_9AVES</name>
<keyword evidence="2" id="KW-1185">Reference proteome</keyword>
<feature type="region of interest" description="Disordered" evidence="1">
    <location>
        <begin position="311"/>
        <end position="333"/>
    </location>
</feature>
<protein>
    <submittedName>
        <fullName evidence="3">Uncharacterized protein</fullName>
    </submittedName>
</protein>